<dbReference type="Gene3D" id="1.10.520.20">
    <property type="entry name" value="N-terminal domain of the delta subunit of the F1F0-ATP synthase"/>
    <property type="match status" value="1"/>
</dbReference>
<evidence type="ECO:0000313" key="9">
    <source>
        <dbReference type="EMBL" id="KRN34161.1"/>
    </source>
</evidence>
<comment type="similarity">
    <text evidence="7">Belongs to the ATPase delta chain family.</text>
</comment>
<evidence type="ECO:0000256" key="3">
    <source>
        <dbReference type="ARBA" id="ARBA00022781"/>
    </source>
</evidence>
<evidence type="ECO:0000256" key="5">
    <source>
        <dbReference type="ARBA" id="ARBA00023136"/>
    </source>
</evidence>
<dbReference type="GO" id="GO:0045259">
    <property type="term" value="C:proton-transporting ATP synthase complex"/>
    <property type="evidence" value="ECO:0007669"/>
    <property type="project" value="UniProtKB-KW"/>
</dbReference>
<sequence>MFEYAQEQDHLQSIYDELLTLRELYQQQPQLGNALTNAALSPEQKEKIFVTMQGPFSHEMQSFMNIVFGNNRMNDLLLMIDDFEKRYDDAIGRVQATVTTAVPLTDEQAQHLETAFAKRIGAKTTVLTQKVDPSIMGGVIMRANDQVIDGSVRTKLMHIKERLTQQN</sequence>
<dbReference type="GO" id="GO:0005886">
    <property type="term" value="C:plasma membrane"/>
    <property type="evidence" value="ECO:0007669"/>
    <property type="project" value="UniProtKB-SubCell"/>
</dbReference>
<evidence type="ECO:0000313" key="10">
    <source>
        <dbReference type="Proteomes" id="UP000051645"/>
    </source>
</evidence>
<comment type="function">
    <text evidence="7">F(1)F(0) ATP synthase produces ATP from ADP in the presence of a proton or sodium gradient. F-type ATPases consist of two structural domains, F(1) containing the extramembraneous catalytic core and F(0) containing the membrane proton channel, linked together by a central stalk and a peripheral stalk. During catalysis, ATP synthesis in the catalytic domain of F(1) is coupled via a rotary mechanism of the central stalk subunits to proton translocation.</text>
</comment>
<evidence type="ECO:0000256" key="4">
    <source>
        <dbReference type="ARBA" id="ARBA00023065"/>
    </source>
</evidence>
<evidence type="ECO:0000256" key="6">
    <source>
        <dbReference type="ARBA" id="ARBA00023310"/>
    </source>
</evidence>
<dbReference type="InterPro" id="IPR000711">
    <property type="entry name" value="ATPase_OSCP/dsu"/>
</dbReference>
<keyword evidence="5 7" id="KW-0472">Membrane</keyword>
<protein>
    <recommendedName>
        <fullName evidence="7">ATP synthase subunit delta</fullName>
    </recommendedName>
    <alternativeName>
        <fullName evidence="7">ATP synthase F(1) sector subunit delta</fullName>
    </alternativeName>
    <alternativeName>
        <fullName evidence="7">F-type ATPase subunit delta</fullName>
        <shortName evidence="7">F-ATPase subunit delta</shortName>
    </alternativeName>
</protein>
<gene>
    <name evidence="7" type="primary">atpH</name>
    <name evidence="8" type="ORF">IV38_GL000193</name>
    <name evidence="9" type="ORF">IV40_GL000476</name>
</gene>
<dbReference type="PATRIC" id="fig|81857.3.peg.199"/>
<dbReference type="EMBL" id="JQAZ01000001">
    <property type="protein sequence ID" value="KRN34161.1"/>
    <property type="molecule type" value="Genomic_DNA"/>
</dbReference>
<evidence type="ECO:0000256" key="2">
    <source>
        <dbReference type="ARBA" id="ARBA00022448"/>
    </source>
</evidence>
<keyword evidence="7" id="KW-0139">CF(1)</keyword>
<comment type="subcellular location">
    <subcellularLocation>
        <location evidence="7">Cell membrane</location>
        <topology evidence="7">Peripheral membrane protein</topology>
    </subcellularLocation>
    <subcellularLocation>
        <location evidence="1">Membrane</location>
    </subcellularLocation>
</comment>
<dbReference type="NCBIfam" id="TIGR01145">
    <property type="entry name" value="ATP_synt_delta"/>
    <property type="match status" value="1"/>
</dbReference>
<dbReference type="STRING" id="81857.IV38_GL000193"/>
<evidence type="ECO:0000256" key="1">
    <source>
        <dbReference type="ARBA" id="ARBA00004370"/>
    </source>
</evidence>
<dbReference type="Pfam" id="PF00213">
    <property type="entry name" value="OSCP"/>
    <property type="match status" value="1"/>
</dbReference>
<dbReference type="Proteomes" id="UP000051751">
    <property type="component" value="Unassembled WGS sequence"/>
</dbReference>
<dbReference type="EMBL" id="JQAT01000001">
    <property type="protein sequence ID" value="KRN29310.1"/>
    <property type="molecule type" value="Genomic_DNA"/>
</dbReference>
<keyword evidence="3 7" id="KW-0375">Hydrogen ion transport</keyword>
<dbReference type="SUPFAM" id="SSF47928">
    <property type="entry name" value="N-terminal domain of the delta subunit of the F1F0-ATP synthase"/>
    <property type="match status" value="1"/>
</dbReference>
<dbReference type="PANTHER" id="PTHR11910">
    <property type="entry name" value="ATP SYNTHASE DELTA CHAIN"/>
    <property type="match status" value="1"/>
</dbReference>
<comment type="caution">
    <text evidence="8">The sequence shown here is derived from an EMBL/GenBank/DDBJ whole genome shotgun (WGS) entry which is preliminary data.</text>
</comment>
<keyword evidence="7" id="KW-1003">Cell membrane</keyword>
<comment type="function">
    <text evidence="7">This protein is part of the stalk that links CF(0) to CF(1). It either transmits conformational changes from CF(0) to CF(1) or is implicated in proton conduction.</text>
</comment>
<evidence type="ECO:0000256" key="7">
    <source>
        <dbReference type="HAMAP-Rule" id="MF_01416"/>
    </source>
</evidence>
<organism evidence="8 11">
    <name type="scientific">Lactobacillus selangorensis</name>
    <dbReference type="NCBI Taxonomy" id="81857"/>
    <lineage>
        <taxon>Bacteria</taxon>
        <taxon>Bacillati</taxon>
        <taxon>Bacillota</taxon>
        <taxon>Bacilli</taxon>
        <taxon>Lactobacillales</taxon>
        <taxon>Lactobacillaceae</taxon>
        <taxon>Lactobacillus</taxon>
    </lineage>
</organism>
<dbReference type="PRINTS" id="PR00125">
    <property type="entry name" value="ATPASEDELTA"/>
</dbReference>
<evidence type="ECO:0000313" key="11">
    <source>
        <dbReference type="Proteomes" id="UP000051751"/>
    </source>
</evidence>
<dbReference type="AlphaFoldDB" id="A0A0R2FM79"/>
<keyword evidence="10" id="KW-1185">Reference proteome</keyword>
<name>A0A0R2FM79_9LACO</name>
<proteinExistence type="inferred from homology"/>
<keyword evidence="6 7" id="KW-0066">ATP synthesis</keyword>
<evidence type="ECO:0000313" key="8">
    <source>
        <dbReference type="EMBL" id="KRN29310.1"/>
    </source>
</evidence>
<accession>A0A0R2FM79</accession>
<reference evidence="10 11" key="1">
    <citation type="journal article" date="2015" name="Genome Announc.">
        <title>Expanding the biotechnology potential of lactobacilli through comparative genomics of 213 strains and associated genera.</title>
        <authorList>
            <person name="Sun Z."/>
            <person name="Harris H.M."/>
            <person name="McCann A."/>
            <person name="Guo C."/>
            <person name="Argimon S."/>
            <person name="Zhang W."/>
            <person name="Yang X."/>
            <person name="Jeffery I.B."/>
            <person name="Cooney J.C."/>
            <person name="Kagawa T.F."/>
            <person name="Liu W."/>
            <person name="Song Y."/>
            <person name="Salvetti E."/>
            <person name="Wrobel A."/>
            <person name="Rasinkangas P."/>
            <person name="Parkhill J."/>
            <person name="Rea M.C."/>
            <person name="O'Sullivan O."/>
            <person name="Ritari J."/>
            <person name="Douillard F.P."/>
            <person name="Paul Ross R."/>
            <person name="Yang R."/>
            <person name="Briner A.E."/>
            <person name="Felis G.E."/>
            <person name="de Vos W.M."/>
            <person name="Barrangou R."/>
            <person name="Klaenhammer T.R."/>
            <person name="Caufield P.W."/>
            <person name="Cui Y."/>
            <person name="Zhang H."/>
            <person name="O'Toole P.W."/>
        </authorList>
    </citation>
    <scope>NUCLEOTIDE SEQUENCE [LARGE SCALE GENOMIC DNA]</scope>
    <source>
        <strain evidence="8 11">ATCC BAA-66</strain>
        <strain evidence="9 10">DSM 13344</strain>
    </source>
</reference>
<keyword evidence="2 7" id="KW-0813">Transport</keyword>
<dbReference type="NCBIfam" id="NF004401">
    <property type="entry name" value="PRK05758.2-1"/>
    <property type="match status" value="1"/>
</dbReference>
<dbReference type="GO" id="GO:0046933">
    <property type="term" value="F:proton-transporting ATP synthase activity, rotational mechanism"/>
    <property type="evidence" value="ECO:0007669"/>
    <property type="project" value="UniProtKB-UniRule"/>
</dbReference>
<dbReference type="HAMAP" id="MF_01416">
    <property type="entry name" value="ATP_synth_delta_bact"/>
    <property type="match status" value="1"/>
</dbReference>
<dbReference type="Proteomes" id="UP000051645">
    <property type="component" value="Unassembled WGS sequence"/>
</dbReference>
<dbReference type="InterPro" id="IPR026015">
    <property type="entry name" value="ATP_synth_OSCP/delta_N_sf"/>
</dbReference>
<keyword evidence="4 7" id="KW-0406">Ion transport</keyword>